<dbReference type="GO" id="GO:0006032">
    <property type="term" value="P:chitin catabolic process"/>
    <property type="evidence" value="ECO:0007669"/>
    <property type="project" value="TreeGrafter"/>
</dbReference>
<dbReference type="GO" id="GO:0005975">
    <property type="term" value="P:carbohydrate metabolic process"/>
    <property type="evidence" value="ECO:0007669"/>
    <property type="project" value="InterPro"/>
</dbReference>
<dbReference type="SUPFAM" id="SSF51445">
    <property type="entry name" value="(Trans)glycosidases"/>
    <property type="match status" value="1"/>
</dbReference>
<dbReference type="EMBL" id="PGCI01000136">
    <property type="protein sequence ID" value="PLW37837.1"/>
    <property type="molecule type" value="Genomic_DNA"/>
</dbReference>
<dbReference type="STRING" id="200324.A0A2N5UJJ8"/>
<dbReference type="SMART" id="SM00636">
    <property type="entry name" value="Glyco_18"/>
    <property type="match status" value="1"/>
</dbReference>
<dbReference type="Proteomes" id="UP000235392">
    <property type="component" value="Unassembled WGS sequence"/>
</dbReference>
<evidence type="ECO:0000259" key="2">
    <source>
        <dbReference type="PROSITE" id="PS51910"/>
    </source>
</evidence>
<evidence type="ECO:0000313" key="5">
    <source>
        <dbReference type="Proteomes" id="UP000235388"/>
    </source>
</evidence>
<reference evidence="5 6" key="1">
    <citation type="submission" date="2017-11" db="EMBL/GenBank/DDBJ databases">
        <title>De novo assembly and phasing of dikaryotic genomes from two isolates of Puccinia coronata f. sp. avenae, the causal agent of oat crown rust.</title>
        <authorList>
            <person name="Miller M.E."/>
            <person name="Zhang Y."/>
            <person name="Omidvar V."/>
            <person name="Sperschneider J."/>
            <person name="Schwessinger B."/>
            <person name="Raley C."/>
            <person name="Palmer J.M."/>
            <person name="Garnica D."/>
            <person name="Upadhyaya N."/>
            <person name="Rathjen J."/>
            <person name="Taylor J.M."/>
            <person name="Park R.F."/>
            <person name="Dodds P.N."/>
            <person name="Hirsch C.D."/>
            <person name="Kianian S.F."/>
            <person name="Figueroa M."/>
        </authorList>
    </citation>
    <scope>NUCLEOTIDE SEQUENCE [LARGE SCALE GENOMIC DNA]</scope>
    <source>
        <strain evidence="4">12NC29</strain>
        <strain evidence="3">12SD80</strain>
    </source>
</reference>
<dbReference type="GO" id="GO:0005576">
    <property type="term" value="C:extracellular region"/>
    <property type="evidence" value="ECO:0007669"/>
    <property type="project" value="TreeGrafter"/>
</dbReference>
<proteinExistence type="predicted"/>
<dbReference type="Gene3D" id="3.20.20.80">
    <property type="entry name" value="Glycosidases"/>
    <property type="match status" value="1"/>
</dbReference>
<dbReference type="InterPro" id="IPR011583">
    <property type="entry name" value="Chitinase_II/V-like_cat"/>
</dbReference>
<dbReference type="InterPro" id="IPR001223">
    <property type="entry name" value="Glyco_hydro18_cat"/>
</dbReference>
<evidence type="ECO:0000313" key="6">
    <source>
        <dbReference type="Proteomes" id="UP000235392"/>
    </source>
</evidence>
<gene>
    <name evidence="4" type="ORF">PCANC_06244</name>
    <name evidence="3" type="ORF">PCASD_05725</name>
</gene>
<dbReference type="EMBL" id="PGCJ01000137">
    <property type="protein sequence ID" value="PLW44434.1"/>
    <property type="molecule type" value="Genomic_DNA"/>
</dbReference>
<dbReference type="Gene3D" id="3.10.50.10">
    <property type="match status" value="1"/>
</dbReference>
<organism evidence="3 6">
    <name type="scientific">Puccinia coronata f. sp. avenae</name>
    <dbReference type="NCBI Taxonomy" id="200324"/>
    <lineage>
        <taxon>Eukaryota</taxon>
        <taxon>Fungi</taxon>
        <taxon>Dikarya</taxon>
        <taxon>Basidiomycota</taxon>
        <taxon>Pucciniomycotina</taxon>
        <taxon>Pucciniomycetes</taxon>
        <taxon>Pucciniales</taxon>
        <taxon>Pucciniaceae</taxon>
        <taxon>Puccinia</taxon>
    </lineage>
</organism>
<evidence type="ECO:0000313" key="4">
    <source>
        <dbReference type="EMBL" id="PLW44434.1"/>
    </source>
</evidence>
<dbReference type="Pfam" id="PF00704">
    <property type="entry name" value="Glyco_hydro_18"/>
    <property type="match status" value="1"/>
</dbReference>
<keyword evidence="5" id="KW-1185">Reference proteome</keyword>
<dbReference type="OrthoDB" id="73875at2759"/>
<accession>A0A2N5UJJ8</accession>
<evidence type="ECO:0000256" key="1">
    <source>
        <dbReference type="SAM" id="SignalP"/>
    </source>
</evidence>
<sequence length="419" mass="46011">MLSTPAHGAIFLFVALLLGTHTDAKLANGQNAPQVKGYYPSYNHEAQSPSDIDWSAYTDVLFFNMVPRENFTLAYDRALTWAQGEKLVAEFVAEARKHNVNPVFSTGGWDASQKFSVLTRTASSRKRFAQVLVDFGKKHKFSGIEMDWEFPNSDGIGCNTKNRADVVNFGELVKELRALWPEASLTAALSVDGLIGADGKPATRTETALLTQHLDYVNLMAYDIYGPWAPTTGPVAPLQSTCSPSSDYPQSAETGTQILLKQGFKGSQIILGIPTYAYRLQLTSPKLVPRTVNGQVTYYYQNHTTAIPPGGKYDDKPGLDVCGKNQTWSGSFLVKELISHGWLSPDQKKGLNGYKVYRDACSGEPFLTNGKYFITYDDEDSTLSKAVFAKKHNLGGIFFFDTSGAPSSTILAAAKYTRN</sequence>
<dbReference type="GO" id="GO:0004568">
    <property type="term" value="F:chitinase activity"/>
    <property type="evidence" value="ECO:0007669"/>
    <property type="project" value="TreeGrafter"/>
</dbReference>
<dbReference type="PANTHER" id="PTHR11177">
    <property type="entry name" value="CHITINASE"/>
    <property type="match status" value="1"/>
</dbReference>
<dbReference type="PROSITE" id="PS51910">
    <property type="entry name" value="GH18_2"/>
    <property type="match status" value="1"/>
</dbReference>
<feature type="domain" description="GH18" evidence="2">
    <location>
        <begin position="33"/>
        <end position="419"/>
    </location>
</feature>
<evidence type="ECO:0000313" key="3">
    <source>
        <dbReference type="EMBL" id="PLW37837.1"/>
    </source>
</evidence>
<dbReference type="InterPro" id="IPR029070">
    <property type="entry name" value="Chitinase_insertion_sf"/>
</dbReference>
<dbReference type="InterPro" id="IPR050314">
    <property type="entry name" value="Glycosyl_Hydrlase_18"/>
</dbReference>
<keyword evidence="1" id="KW-0732">Signal</keyword>
<feature type="chain" id="PRO_5015083868" description="GH18 domain-containing protein" evidence="1">
    <location>
        <begin position="25"/>
        <end position="419"/>
    </location>
</feature>
<dbReference type="PANTHER" id="PTHR11177:SF317">
    <property type="entry name" value="CHITINASE 12-RELATED"/>
    <property type="match status" value="1"/>
</dbReference>
<dbReference type="Proteomes" id="UP000235388">
    <property type="component" value="Unassembled WGS sequence"/>
</dbReference>
<protein>
    <recommendedName>
        <fullName evidence="2">GH18 domain-containing protein</fullName>
    </recommendedName>
</protein>
<dbReference type="InterPro" id="IPR017853">
    <property type="entry name" value="GH"/>
</dbReference>
<dbReference type="GO" id="GO:0008061">
    <property type="term" value="F:chitin binding"/>
    <property type="evidence" value="ECO:0007669"/>
    <property type="project" value="InterPro"/>
</dbReference>
<feature type="signal peptide" evidence="1">
    <location>
        <begin position="1"/>
        <end position="24"/>
    </location>
</feature>
<name>A0A2N5UJJ8_9BASI</name>
<dbReference type="AlphaFoldDB" id="A0A2N5UJJ8"/>
<comment type="caution">
    <text evidence="3">The sequence shown here is derived from an EMBL/GenBank/DDBJ whole genome shotgun (WGS) entry which is preliminary data.</text>
</comment>